<dbReference type="InterPro" id="IPR006053">
    <property type="entry name" value="TNF"/>
</dbReference>
<keyword evidence="9" id="KW-0325">Glycoprotein</keyword>
<dbReference type="GO" id="GO:0005886">
    <property type="term" value="C:plasma membrane"/>
    <property type="evidence" value="ECO:0007669"/>
    <property type="project" value="Ensembl"/>
</dbReference>
<gene>
    <name evidence="15" type="primary">TNFSF15</name>
</gene>
<dbReference type="GO" id="GO:0007166">
    <property type="term" value="P:cell surface receptor signaling pathway"/>
    <property type="evidence" value="ECO:0000318"/>
    <property type="project" value="GO_Central"/>
</dbReference>
<comment type="subcellular location">
    <subcellularLocation>
        <location evidence="1">Membrane</location>
        <topology evidence="1">Single-pass type II membrane protein</topology>
    </subcellularLocation>
</comment>
<evidence type="ECO:0000256" key="1">
    <source>
        <dbReference type="ARBA" id="ARBA00004606"/>
    </source>
</evidence>
<evidence type="ECO:0000256" key="3">
    <source>
        <dbReference type="ARBA" id="ARBA00022514"/>
    </source>
</evidence>
<dbReference type="InterPro" id="IPR008983">
    <property type="entry name" value="Tumour_necrosis_fac-like_dom"/>
</dbReference>
<dbReference type="Pfam" id="PF00229">
    <property type="entry name" value="TNF"/>
    <property type="match status" value="1"/>
</dbReference>
<evidence type="ECO:0000313" key="16">
    <source>
        <dbReference type="Proteomes" id="UP000001646"/>
    </source>
</evidence>
<accession>A0A803TH39</accession>
<dbReference type="KEGG" id="acs:103280764"/>
<dbReference type="GO" id="GO:0005125">
    <property type="term" value="F:cytokine activity"/>
    <property type="evidence" value="ECO:0000318"/>
    <property type="project" value="GO_Central"/>
</dbReference>
<evidence type="ECO:0000259" key="14">
    <source>
        <dbReference type="PROSITE" id="PS50049"/>
    </source>
</evidence>
<name>A0A803TH39_ANOCA</name>
<evidence type="ECO:0000256" key="12">
    <source>
        <dbReference type="ARBA" id="ARBA00077774"/>
    </source>
</evidence>
<dbReference type="PROSITE" id="PS50049">
    <property type="entry name" value="THD_2"/>
    <property type="match status" value="1"/>
</dbReference>
<dbReference type="InParanoid" id="A0A803TH39"/>
<keyword evidence="7 13" id="KW-0472">Membrane</keyword>
<dbReference type="CTD" id="9966"/>
<dbReference type="PRINTS" id="PR01234">
    <property type="entry name" value="TNECROSISFCT"/>
</dbReference>
<dbReference type="CDD" id="cd00184">
    <property type="entry name" value="TNF"/>
    <property type="match status" value="1"/>
</dbReference>
<comment type="similarity">
    <text evidence="2">Belongs to the tumor necrosis factor family.</text>
</comment>
<evidence type="ECO:0000256" key="8">
    <source>
        <dbReference type="ARBA" id="ARBA00023157"/>
    </source>
</evidence>
<dbReference type="PANTHER" id="PTHR11471:SF24">
    <property type="entry name" value="TUMOR NECROSIS FACTOR LIGAND SUPERFAMILY MEMBER 15"/>
    <property type="match status" value="1"/>
</dbReference>
<keyword evidence="4 13" id="KW-0812">Transmembrane</keyword>
<keyword evidence="6 13" id="KW-1133">Transmembrane helix</keyword>
<evidence type="ECO:0000256" key="2">
    <source>
        <dbReference type="ARBA" id="ARBA00008670"/>
    </source>
</evidence>
<evidence type="ECO:0000313" key="15">
    <source>
        <dbReference type="Ensembl" id="ENSACAP00000034529.1"/>
    </source>
</evidence>
<dbReference type="GO" id="GO:0005164">
    <property type="term" value="F:tumor necrosis factor receptor binding"/>
    <property type="evidence" value="ECO:0007669"/>
    <property type="project" value="InterPro"/>
</dbReference>
<evidence type="ECO:0000256" key="13">
    <source>
        <dbReference type="SAM" id="Phobius"/>
    </source>
</evidence>
<keyword evidence="5" id="KW-0735">Signal-anchor</keyword>
<dbReference type="RefSeq" id="XP_008118964.1">
    <property type="nucleotide sequence ID" value="XM_008120757.3"/>
</dbReference>
<reference evidence="15" key="1">
    <citation type="submission" date="2009-12" db="EMBL/GenBank/DDBJ databases">
        <title>The Genome Sequence of Anolis carolinensis (Green Anole Lizard).</title>
        <authorList>
            <consortium name="The Genome Sequencing Platform"/>
            <person name="Di Palma F."/>
            <person name="Alfoldi J."/>
            <person name="Heiman D."/>
            <person name="Young S."/>
            <person name="Grabherr M."/>
            <person name="Johnson J."/>
            <person name="Lander E.S."/>
            <person name="Lindblad-Toh K."/>
        </authorList>
    </citation>
    <scope>NUCLEOTIDE SEQUENCE [LARGE SCALE GENOMIC DNA]</scope>
    <source>
        <strain evidence="15">JBL SC #1</strain>
    </source>
</reference>
<feature type="domain" description="THD" evidence="14">
    <location>
        <begin position="73"/>
        <end position="227"/>
    </location>
</feature>
<keyword evidence="8" id="KW-1015">Disulfide bond</keyword>
<evidence type="ECO:0000256" key="10">
    <source>
        <dbReference type="ARBA" id="ARBA00074594"/>
    </source>
</evidence>
<dbReference type="GeneID" id="103280764"/>
<evidence type="ECO:0000256" key="11">
    <source>
        <dbReference type="ARBA" id="ARBA00077319"/>
    </source>
</evidence>
<feature type="transmembrane region" description="Helical" evidence="13">
    <location>
        <begin position="14"/>
        <end position="36"/>
    </location>
</feature>
<dbReference type="Proteomes" id="UP000001646">
    <property type="component" value="Unplaced"/>
</dbReference>
<evidence type="ECO:0000256" key="4">
    <source>
        <dbReference type="ARBA" id="ARBA00022692"/>
    </source>
</evidence>
<dbReference type="OrthoDB" id="9936525at2759"/>
<dbReference type="GO" id="GO:0043123">
    <property type="term" value="P:positive regulation of canonical NF-kappaB signal transduction"/>
    <property type="evidence" value="ECO:0000318"/>
    <property type="project" value="GO_Central"/>
</dbReference>
<reference evidence="15" key="3">
    <citation type="submission" date="2025-09" db="UniProtKB">
        <authorList>
            <consortium name="Ensembl"/>
        </authorList>
    </citation>
    <scope>IDENTIFICATION</scope>
</reference>
<dbReference type="GeneTree" id="ENSGT01060000248544"/>
<dbReference type="SMART" id="SM00207">
    <property type="entry name" value="TNF"/>
    <property type="match status" value="1"/>
</dbReference>
<keyword evidence="16" id="KW-1185">Reference proteome</keyword>
<dbReference type="GO" id="GO:0005615">
    <property type="term" value="C:extracellular space"/>
    <property type="evidence" value="ECO:0000318"/>
    <property type="project" value="GO_Central"/>
</dbReference>
<dbReference type="InterPro" id="IPR006052">
    <property type="entry name" value="TNF_dom"/>
</dbReference>
<reference evidence="15" key="2">
    <citation type="submission" date="2025-08" db="UniProtKB">
        <authorList>
            <consortium name="Ensembl"/>
        </authorList>
    </citation>
    <scope>IDENTIFICATION</scope>
</reference>
<dbReference type="PANTHER" id="PTHR11471">
    <property type="entry name" value="TUMOR NECROSIS FACTOR FAMILY MEMBER"/>
    <property type="match status" value="1"/>
</dbReference>
<dbReference type="Ensembl" id="ENSACAT00000043270.1">
    <property type="protein sequence ID" value="ENSACAP00000034529.1"/>
    <property type="gene ID" value="ENSACAG00000039401.1"/>
</dbReference>
<evidence type="ECO:0000256" key="7">
    <source>
        <dbReference type="ARBA" id="ARBA00023136"/>
    </source>
</evidence>
<sequence length="227" mass="25522">MDAHRLPGAQIRQLRCLVGLCLCFSLLLSLPVLYLLRHITTTDGEVPTGKMPEAQRLDAHDHNCCNSTSIRKARTHLAGAQKQSSCMPGSLPILYWRNDRTHEEDTITYSDGYLTVPETGDYFVYTQVSYRCPDGKCENLEKCMINPSEKTIITQIISKISSSYGSEPKQQLITSTSIGEKEMWKKTLYLGGILELRERDKLMVNVSNPELVDIALPAMTFFGAFLI</sequence>
<organism evidence="15 16">
    <name type="scientific">Anolis carolinensis</name>
    <name type="common">Green anole</name>
    <name type="synonym">American chameleon</name>
    <dbReference type="NCBI Taxonomy" id="28377"/>
    <lineage>
        <taxon>Eukaryota</taxon>
        <taxon>Metazoa</taxon>
        <taxon>Chordata</taxon>
        <taxon>Craniata</taxon>
        <taxon>Vertebrata</taxon>
        <taxon>Euteleostomi</taxon>
        <taxon>Lepidosauria</taxon>
        <taxon>Squamata</taxon>
        <taxon>Bifurcata</taxon>
        <taxon>Unidentata</taxon>
        <taxon>Episquamata</taxon>
        <taxon>Toxicofera</taxon>
        <taxon>Iguania</taxon>
        <taxon>Dactyloidae</taxon>
        <taxon>Anolis</taxon>
    </lineage>
</organism>
<evidence type="ECO:0000256" key="5">
    <source>
        <dbReference type="ARBA" id="ARBA00022968"/>
    </source>
</evidence>
<protein>
    <recommendedName>
        <fullName evidence="10">Tumor necrosis factor ligand superfamily member 15</fullName>
    </recommendedName>
    <alternativeName>
        <fullName evidence="12">TNF ligand-related molecule 1</fullName>
    </alternativeName>
    <alternativeName>
        <fullName evidence="11">Vascular endothelial cell growth inhibitor</fullName>
    </alternativeName>
</protein>
<dbReference type="FunFam" id="2.60.120.40:FF:000018">
    <property type="entry name" value="Tumor necrosis factor ligand superfamily member 15"/>
    <property type="match status" value="1"/>
</dbReference>
<dbReference type="GO" id="GO:0006955">
    <property type="term" value="P:immune response"/>
    <property type="evidence" value="ECO:0007669"/>
    <property type="project" value="InterPro"/>
</dbReference>
<dbReference type="GO" id="GO:2001238">
    <property type="term" value="P:positive regulation of extrinsic apoptotic signaling pathway"/>
    <property type="evidence" value="ECO:0000318"/>
    <property type="project" value="GO_Central"/>
</dbReference>
<dbReference type="SUPFAM" id="SSF49842">
    <property type="entry name" value="TNF-like"/>
    <property type="match status" value="1"/>
</dbReference>
<dbReference type="AlphaFoldDB" id="A0A803TH39"/>
<evidence type="ECO:0000256" key="9">
    <source>
        <dbReference type="ARBA" id="ARBA00023180"/>
    </source>
</evidence>
<dbReference type="FunCoup" id="A0A803TH39">
    <property type="interactions" value="65"/>
</dbReference>
<dbReference type="Gene3D" id="2.60.120.40">
    <property type="match status" value="1"/>
</dbReference>
<evidence type="ECO:0000256" key="6">
    <source>
        <dbReference type="ARBA" id="ARBA00022989"/>
    </source>
</evidence>
<proteinExistence type="inferred from homology"/>
<keyword evidence="3" id="KW-0202">Cytokine</keyword>